<keyword evidence="2" id="KW-1185">Reference proteome</keyword>
<dbReference type="AlphaFoldDB" id="A0A6I2MU02"/>
<evidence type="ECO:0000313" key="1">
    <source>
        <dbReference type="EMBL" id="MRX65990.1"/>
    </source>
</evidence>
<sequence>MGLFKGLFGKNDEKTEKKEVKVPWKPLVSVHQLDEIVEKSKTKTQVIFKHSTTCGISRMVLNTFNANFDIPKEKLDLYYLDLHSFREVSNETGYRFQVQHQSPQLLVIRNGVVVAHDSHGGINSIDLGTYV</sequence>
<reference evidence="1 2" key="1">
    <citation type="submission" date="2019-11" db="EMBL/GenBank/DDBJ databases">
        <title>Maribacter lutea sp. nov., a marine bacterium isolated from intertidal sand.</title>
        <authorList>
            <person name="Liu A."/>
        </authorList>
    </citation>
    <scope>NUCLEOTIDE SEQUENCE [LARGE SCALE GENOMIC DNA]</scope>
    <source>
        <strain evidence="1 2">RZ05</strain>
    </source>
</reference>
<proteinExistence type="predicted"/>
<dbReference type="InterPro" id="IPR022551">
    <property type="entry name" value="BrxC"/>
</dbReference>
<dbReference type="NCBIfam" id="TIGR04019">
    <property type="entry name" value="B_thiol_YtxJ"/>
    <property type="match status" value="1"/>
</dbReference>
<dbReference type="InterPro" id="IPR036249">
    <property type="entry name" value="Thioredoxin-like_sf"/>
</dbReference>
<accession>A0A6I2MU02</accession>
<dbReference type="Gene3D" id="3.40.30.10">
    <property type="entry name" value="Glutaredoxin"/>
    <property type="match status" value="1"/>
</dbReference>
<gene>
    <name evidence="1" type="primary">ytxJ</name>
    <name evidence="1" type="ORF">GJ691_17705</name>
</gene>
<dbReference type="Proteomes" id="UP000443153">
    <property type="component" value="Unassembled WGS sequence"/>
</dbReference>
<dbReference type="SUPFAM" id="SSF52833">
    <property type="entry name" value="Thioredoxin-like"/>
    <property type="match status" value="1"/>
</dbReference>
<dbReference type="OrthoDB" id="677051at2"/>
<comment type="caution">
    <text evidence="1">The sequence shown here is derived from an EMBL/GenBank/DDBJ whole genome shotgun (WGS) entry which is preliminary data.</text>
</comment>
<protein>
    <submittedName>
        <fullName evidence="1">Bacillithiol system redox-active protein YtxJ</fullName>
    </submittedName>
</protein>
<organism evidence="1 2">
    <name type="scientific">Maribacter luteus</name>
    <dbReference type="NCBI Taxonomy" id="2594478"/>
    <lineage>
        <taxon>Bacteria</taxon>
        <taxon>Pseudomonadati</taxon>
        <taxon>Bacteroidota</taxon>
        <taxon>Flavobacteriia</taxon>
        <taxon>Flavobacteriales</taxon>
        <taxon>Flavobacteriaceae</taxon>
        <taxon>Maribacter</taxon>
    </lineage>
</organism>
<evidence type="ECO:0000313" key="2">
    <source>
        <dbReference type="Proteomes" id="UP000443153"/>
    </source>
</evidence>
<dbReference type="EMBL" id="WKJH01000030">
    <property type="protein sequence ID" value="MRX65990.1"/>
    <property type="molecule type" value="Genomic_DNA"/>
</dbReference>
<dbReference type="Pfam" id="PF11009">
    <property type="entry name" value="BrxC"/>
    <property type="match status" value="1"/>
</dbReference>
<name>A0A6I2MU02_9FLAO</name>
<dbReference type="RefSeq" id="WP_154369374.1">
    <property type="nucleotide sequence ID" value="NZ_WKJH01000030.1"/>
</dbReference>